<gene>
    <name evidence="1" type="ordered locus">Caul_0501</name>
</gene>
<protein>
    <submittedName>
        <fullName evidence="1">IgiC, putative</fullName>
    </submittedName>
</protein>
<sequence length="250" mass="26738">MANILGWRKVFGIPTPSVNTVVQLEYEALRPVGCVNHCEGIRVPDGRPTTPEEGERLLAVIDAALEDAVERIMTCRPDHIILGISAESIWGGGLGAASQIESRIKAISGDLPVTQAAQALPAALKALGIKGAIGVVHPYADLGDPQLRRFFADIGQEVARTQSVPVTSLAEIAHTPVRAMIDTIKAVDGDDVEAIVQFGANLPFGRVADAAETWLGKPVIAVNVATYWHALRREGIEHRVEGYGALFSHF</sequence>
<dbReference type="PANTHER" id="PTHR40267">
    <property type="entry name" value="BLR3294 PROTEIN"/>
    <property type="match status" value="1"/>
</dbReference>
<dbReference type="EMBL" id="CP000927">
    <property type="protein sequence ID" value="ABZ69635.1"/>
    <property type="molecule type" value="Genomic_DNA"/>
</dbReference>
<dbReference type="Pfam" id="PF17645">
    <property type="entry name" value="Amdase"/>
    <property type="match status" value="1"/>
</dbReference>
<proteinExistence type="predicted"/>
<dbReference type="AlphaFoldDB" id="B0T6L8"/>
<name>B0T6L8_CAUSK</name>
<dbReference type="HOGENOM" id="CLU_068086_5_0_5"/>
<reference evidence="1" key="1">
    <citation type="submission" date="2008-01" db="EMBL/GenBank/DDBJ databases">
        <title>Complete sequence of chromosome of Caulobacter sp. K31.</title>
        <authorList>
            <consortium name="US DOE Joint Genome Institute"/>
            <person name="Copeland A."/>
            <person name="Lucas S."/>
            <person name="Lapidus A."/>
            <person name="Barry K."/>
            <person name="Glavina del Rio T."/>
            <person name="Dalin E."/>
            <person name="Tice H."/>
            <person name="Pitluck S."/>
            <person name="Bruce D."/>
            <person name="Goodwin L."/>
            <person name="Thompson L.S."/>
            <person name="Brettin T."/>
            <person name="Detter J.C."/>
            <person name="Han C."/>
            <person name="Schmutz J."/>
            <person name="Larimer F."/>
            <person name="Land M."/>
            <person name="Hauser L."/>
            <person name="Kyrpides N."/>
            <person name="Kim E."/>
            <person name="Stephens C."/>
            <person name="Richardson P."/>
        </authorList>
    </citation>
    <scope>NUCLEOTIDE SEQUENCE [LARGE SCALE GENOMIC DNA]</scope>
    <source>
        <strain evidence="1">K31</strain>
    </source>
</reference>
<dbReference type="Gene3D" id="3.40.50.12500">
    <property type="match status" value="1"/>
</dbReference>
<dbReference type="OrthoDB" id="9816064at2"/>
<dbReference type="InterPro" id="IPR053714">
    <property type="entry name" value="Iso_Racemase_Enz_sf"/>
</dbReference>
<organism evidence="1">
    <name type="scientific">Caulobacter sp. (strain K31)</name>
    <dbReference type="NCBI Taxonomy" id="366602"/>
    <lineage>
        <taxon>Bacteria</taxon>
        <taxon>Pseudomonadati</taxon>
        <taxon>Pseudomonadota</taxon>
        <taxon>Alphaproteobacteria</taxon>
        <taxon>Caulobacterales</taxon>
        <taxon>Caulobacteraceae</taxon>
        <taxon>Caulobacter</taxon>
    </lineage>
</organism>
<dbReference type="InterPro" id="IPR026286">
    <property type="entry name" value="MaiA/AMDase"/>
</dbReference>
<dbReference type="KEGG" id="cak:Caul_0501"/>
<dbReference type="PANTHER" id="PTHR40267:SF1">
    <property type="entry name" value="BLR3294 PROTEIN"/>
    <property type="match status" value="1"/>
</dbReference>
<evidence type="ECO:0000313" key="1">
    <source>
        <dbReference type="EMBL" id="ABZ69635.1"/>
    </source>
</evidence>
<dbReference type="STRING" id="366602.Caul_0501"/>
<accession>B0T6L8</accession>
<dbReference type="eggNOG" id="COG3473">
    <property type="taxonomic scope" value="Bacteria"/>
</dbReference>